<dbReference type="InterPro" id="IPR036390">
    <property type="entry name" value="WH_DNA-bd_sf"/>
</dbReference>
<reference evidence="6 7" key="1">
    <citation type="submission" date="2024-09" db="EMBL/GenBank/DDBJ databases">
        <authorList>
            <person name="Sun Q."/>
            <person name="Mori K."/>
        </authorList>
    </citation>
    <scope>NUCLEOTIDE SEQUENCE [LARGE SCALE GENOMIC DNA]</scope>
    <source>
        <strain evidence="6 7">TBRC 5777</strain>
    </source>
</reference>
<dbReference type="Proteomes" id="UP001589865">
    <property type="component" value="Unassembled WGS sequence"/>
</dbReference>
<evidence type="ECO:0000256" key="1">
    <source>
        <dbReference type="ARBA" id="ARBA00023015"/>
    </source>
</evidence>
<comment type="caution">
    <text evidence="6">The sequence shown here is derived from an EMBL/GenBank/DDBJ whole genome shotgun (WGS) entry which is preliminary data.</text>
</comment>
<dbReference type="PRINTS" id="PR00035">
    <property type="entry name" value="HTHGNTR"/>
</dbReference>
<dbReference type="RefSeq" id="WP_377043330.1">
    <property type="nucleotide sequence ID" value="NZ_JBHLUN010000004.1"/>
</dbReference>
<protein>
    <submittedName>
        <fullName evidence="6">GntR family transcriptional regulator</fullName>
    </submittedName>
</protein>
<evidence type="ECO:0000256" key="3">
    <source>
        <dbReference type="ARBA" id="ARBA00023163"/>
    </source>
</evidence>
<dbReference type="Gene3D" id="3.40.1410.10">
    <property type="entry name" value="Chorismate lyase-like"/>
    <property type="match status" value="1"/>
</dbReference>
<feature type="domain" description="HTH gntR-type" evidence="5">
    <location>
        <begin position="30"/>
        <end position="98"/>
    </location>
</feature>
<evidence type="ECO:0000256" key="2">
    <source>
        <dbReference type="ARBA" id="ARBA00023125"/>
    </source>
</evidence>
<feature type="region of interest" description="Disordered" evidence="4">
    <location>
        <begin position="1"/>
        <end position="26"/>
    </location>
</feature>
<dbReference type="PANTHER" id="PTHR44846">
    <property type="entry name" value="MANNOSYL-D-GLYCERATE TRANSPORT/METABOLISM SYSTEM REPRESSOR MNGR-RELATED"/>
    <property type="match status" value="1"/>
</dbReference>
<keyword evidence="1" id="KW-0805">Transcription regulation</keyword>
<dbReference type="SUPFAM" id="SSF64288">
    <property type="entry name" value="Chorismate lyase-like"/>
    <property type="match status" value="1"/>
</dbReference>
<dbReference type="InterPro" id="IPR050679">
    <property type="entry name" value="Bact_HTH_transcr_reg"/>
</dbReference>
<dbReference type="PROSITE" id="PS50949">
    <property type="entry name" value="HTH_GNTR"/>
    <property type="match status" value="1"/>
</dbReference>
<evidence type="ECO:0000313" key="7">
    <source>
        <dbReference type="Proteomes" id="UP001589865"/>
    </source>
</evidence>
<dbReference type="Pfam" id="PF07702">
    <property type="entry name" value="UTRA"/>
    <property type="match status" value="1"/>
</dbReference>
<proteinExistence type="predicted"/>
<evidence type="ECO:0000313" key="6">
    <source>
        <dbReference type="EMBL" id="MFC0407610.1"/>
    </source>
</evidence>
<feature type="compositionally biased region" description="Low complexity" evidence="4">
    <location>
        <begin position="1"/>
        <end position="14"/>
    </location>
</feature>
<dbReference type="CDD" id="cd07377">
    <property type="entry name" value="WHTH_GntR"/>
    <property type="match status" value="1"/>
</dbReference>
<dbReference type="PANTHER" id="PTHR44846:SF1">
    <property type="entry name" value="MANNOSYL-D-GLYCERATE TRANSPORT_METABOLISM SYSTEM REPRESSOR MNGR-RELATED"/>
    <property type="match status" value="1"/>
</dbReference>
<keyword evidence="3" id="KW-0804">Transcription</keyword>
<gene>
    <name evidence="6" type="ORF">ACFFGY_05075</name>
</gene>
<dbReference type="InterPro" id="IPR000524">
    <property type="entry name" value="Tscrpt_reg_HTH_GntR"/>
</dbReference>
<dbReference type="SMART" id="SM00345">
    <property type="entry name" value="HTH_GNTR"/>
    <property type="match status" value="1"/>
</dbReference>
<dbReference type="InterPro" id="IPR036388">
    <property type="entry name" value="WH-like_DNA-bd_sf"/>
</dbReference>
<dbReference type="Gene3D" id="1.10.10.10">
    <property type="entry name" value="Winged helix-like DNA-binding domain superfamily/Winged helix DNA-binding domain"/>
    <property type="match status" value="1"/>
</dbReference>
<dbReference type="InterPro" id="IPR011663">
    <property type="entry name" value="UTRA"/>
</dbReference>
<dbReference type="Pfam" id="PF00392">
    <property type="entry name" value="GntR"/>
    <property type="match status" value="1"/>
</dbReference>
<dbReference type="EMBL" id="JBHLUN010000004">
    <property type="protein sequence ID" value="MFC0407610.1"/>
    <property type="molecule type" value="Genomic_DNA"/>
</dbReference>
<sequence length="263" mass="27696">MVAEAGGAVMGGTAPEDPWRPIPPEEGGSAPLYLALAGRVAAAVERGVLRPGEALPPERVLATRTGLSRTTVRKAVEELASRGLVASRHGSGTFVAARINQPLARLSSFSEDMAARGAEPGQTWVEQVIRLPSAEEVVALALPAGRRVASFVRIRRADGEPLAVERAVVPADCIPDPALVTGSLYAVLEARGHAPARALQLLRAAAATAADARLLGIAPGSPVMCTVRHGYREDGSAVEFTRSTYRGDRYDFVAEMRRIPSPP</sequence>
<keyword evidence="2" id="KW-0238">DNA-binding</keyword>
<keyword evidence="7" id="KW-1185">Reference proteome</keyword>
<name>A0ABV6JPG8_9PROT</name>
<dbReference type="InterPro" id="IPR028978">
    <property type="entry name" value="Chorismate_lyase_/UTRA_dom_sf"/>
</dbReference>
<dbReference type="SUPFAM" id="SSF46785">
    <property type="entry name" value="Winged helix' DNA-binding domain"/>
    <property type="match status" value="1"/>
</dbReference>
<organism evidence="6 7">
    <name type="scientific">Roseomonas elaeocarpi</name>
    <dbReference type="NCBI Taxonomy" id="907779"/>
    <lineage>
        <taxon>Bacteria</taxon>
        <taxon>Pseudomonadati</taxon>
        <taxon>Pseudomonadota</taxon>
        <taxon>Alphaproteobacteria</taxon>
        <taxon>Acetobacterales</taxon>
        <taxon>Roseomonadaceae</taxon>
        <taxon>Roseomonas</taxon>
    </lineage>
</organism>
<evidence type="ECO:0000259" key="5">
    <source>
        <dbReference type="PROSITE" id="PS50949"/>
    </source>
</evidence>
<evidence type="ECO:0000256" key="4">
    <source>
        <dbReference type="SAM" id="MobiDB-lite"/>
    </source>
</evidence>
<dbReference type="SMART" id="SM00866">
    <property type="entry name" value="UTRA"/>
    <property type="match status" value="1"/>
</dbReference>
<accession>A0ABV6JPG8</accession>